<dbReference type="UniPathway" id="UPA00065"/>
<name>A0A1H0Y9P4_9EURY</name>
<dbReference type="NCBIfam" id="TIGR00294">
    <property type="entry name" value="GTP cyclohydrolase MptA"/>
    <property type="match status" value="1"/>
</dbReference>
<feature type="site" description="May be catalytically important" evidence="4">
    <location>
        <position position="157"/>
    </location>
</feature>
<dbReference type="InterPro" id="IPR022840">
    <property type="entry name" value="GTP_cyclohydrolase_MptA"/>
</dbReference>
<dbReference type="PANTHER" id="PTHR36445:SF1">
    <property type="entry name" value="GTP CYCLOHYDROLASE MPTA"/>
    <property type="match status" value="1"/>
</dbReference>
<dbReference type="Gene3D" id="3.10.270.10">
    <property type="entry name" value="Urate Oxidase"/>
    <property type="match status" value="1"/>
</dbReference>
<comment type="catalytic activity">
    <reaction evidence="4">
        <text>GTP + H2O = 7,8-dihydroneopterin 2',3'-cyclic phosphate + formate + diphosphate + H(+)</text>
        <dbReference type="Rhea" id="RHEA:25860"/>
        <dbReference type="ChEBI" id="CHEBI:15377"/>
        <dbReference type="ChEBI" id="CHEBI:15378"/>
        <dbReference type="ChEBI" id="CHEBI:15740"/>
        <dbReference type="ChEBI" id="CHEBI:33019"/>
        <dbReference type="ChEBI" id="CHEBI:37565"/>
        <dbReference type="ChEBI" id="CHEBI:58854"/>
        <dbReference type="EC" id="3.5.4.39"/>
    </reaction>
</comment>
<dbReference type="Pfam" id="PF02649">
    <property type="entry name" value="GCHY-1"/>
    <property type="match status" value="1"/>
</dbReference>
<dbReference type="OrthoDB" id="53087at2157"/>
<protein>
    <recommendedName>
        <fullName evidence="4 5">GTP cyclohydrolase MptA</fullName>
        <ecNumber evidence="4 5">3.5.4.39</ecNumber>
    </recommendedName>
    <alternativeName>
        <fullName evidence="4">GTP cyclohydrolase IV</fullName>
    </alternativeName>
</protein>
<dbReference type="GO" id="GO:0044682">
    <property type="term" value="F:GTP cyclohydrolase IV activity"/>
    <property type="evidence" value="ECO:0007669"/>
    <property type="project" value="UniProtKB-UniRule"/>
</dbReference>
<gene>
    <name evidence="4" type="primary">mptA</name>
    <name evidence="7" type="ORF">DWB78_11935</name>
    <name evidence="8" type="ORF">SAMN05216278_0498</name>
</gene>
<reference evidence="8" key="1">
    <citation type="submission" date="2016-10" db="EMBL/GenBank/DDBJ databases">
        <authorList>
            <person name="de Groot N.N."/>
        </authorList>
    </citation>
    <scope>NUCLEOTIDE SEQUENCE [LARGE SCALE GENOMIC DNA]</scope>
    <source>
        <strain evidence="8">CGMCC 1.12397</strain>
    </source>
</reference>
<evidence type="ECO:0000256" key="5">
    <source>
        <dbReference type="NCBIfam" id="TIGR00294"/>
    </source>
</evidence>
<feature type="region of interest" description="Disordered" evidence="6">
    <location>
        <begin position="284"/>
        <end position="308"/>
    </location>
</feature>
<comment type="cofactor">
    <cofactor evidence="4">
        <name>Fe(2+)</name>
        <dbReference type="ChEBI" id="CHEBI:29033"/>
    </cofactor>
    <text evidence="4">Binds 1 Fe(2+) ion per subunit.</text>
</comment>
<comment type="subunit">
    <text evidence="4">Homodimer.</text>
</comment>
<dbReference type="RefSeq" id="WP_092532399.1">
    <property type="nucleotide sequence ID" value="NZ_FNKQ01000001.1"/>
</dbReference>
<sequence length="308" mass="33952">MSHQLPDVQASRPDVTVGLSQVGVTGVDKLVKIARDDKRPLVLMAEFEVFVDLPSGRKGIDMSRNMQVIDETLEDAVSEPAYRVEDMCGDAAERLLAKHEYTSTAEVRMTAELVLREDTPASGLATQGTATIIASAVATDDGTREEIGAEVTGMTVCPCSQGMSASRARDVLQDLEVDDDTIEEFLSKVPQPGHSQRGHATLTVETEGSPDVDLMDLIDIARDSMSARIYNLAKRPDEDHMTYEAHANAKFVEDCVRSMADQVLEEMDHLDDDAVVRMKQSNDESIHQHNAHAEREVTLEQLRAEMDR</sequence>
<organism evidence="8 9">
    <name type="scientific">Halopelagius longus</name>
    <dbReference type="NCBI Taxonomy" id="1236180"/>
    <lineage>
        <taxon>Archaea</taxon>
        <taxon>Methanobacteriati</taxon>
        <taxon>Methanobacteriota</taxon>
        <taxon>Stenosarchaea group</taxon>
        <taxon>Halobacteria</taxon>
        <taxon>Halobacteriales</taxon>
        <taxon>Haloferacaceae</taxon>
    </lineage>
</organism>
<evidence type="ECO:0000256" key="4">
    <source>
        <dbReference type="HAMAP-Rule" id="MF_01527"/>
    </source>
</evidence>
<comment type="pathway">
    <text evidence="4">Cofactor biosynthesis; 5,6,7,8-tetrahydromethanopterin biosynthesis.</text>
</comment>
<dbReference type="InterPro" id="IPR003801">
    <property type="entry name" value="GTP_cyclohydrolase_FolE2/MptA"/>
</dbReference>
<dbReference type="EMBL" id="QQST01000001">
    <property type="protein sequence ID" value="RDI72367.1"/>
    <property type="molecule type" value="Genomic_DNA"/>
</dbReference>
<evidence type="ECO:0000313" key="7">
    <source>
        <dbReference type="EMBL" id="RDI72367.1"/>
    </source>
</evidence>
<reference evidence="9" key="2">
    <citation type="submission" date="2016-10" db="EMBL/GenBank/DDBJ databases">
        <authorList>
            <person name="Varghese N."/>
            <person name="Submissions S."/>
        </authorList>
    </citation>
    <scope>NUCLEOTIDE SEQUENCE [LARGE SCALE GENOMIC DNA]</scope>
    <source>
        <strain evidence="9">CGMCC 1.12397</strain>
    </source>
</reference>
<dbReference type="HAMAP" id="MF_01527_A">
    <property type="entry name" value="GTP_cyclohydrol_A"/>
    <property type="match status" value="1"/>
</dbReference>
<comment type="similarity">
    <text evidence="4">Belongs to the GTP cyclohydrolase IV family.</text>
</comment>
<evidence type="ECO:0000256" key="2">
    <source>
        <dbReference type="ARBA" id="ARBA00022801"/>
    </source>
</evidence>
<dbReference type="AlphaFoldDB" id="A0A1H0Y9P4"/>
<keyword evidence="2 4" id="KW-0378">Hydrolase</keyword>
<comment type="function">
    <text evidence="4">Converts GTP to 7,8-dihydro-D-neopterin 2',3'-cyclic phosphate, the first intermediate in the biosynthesis of coenzyme methanopterin.</text>
</comment>
<dbReference type="GO" id="GO:2001118">
    <property type="term" value="P:tetrahydromethanopterin biosynthetic process"/>
    <property type="evidence" value="ECO:0007669"/>
    <property type="project" value="UniProtKB-UniRule"/>
</dbReference>
<keyword evidence="10" id="KW-1185">Reference proteome</keyword>
<dbReference type="Proteomes" id="UP000199289">
    <property type="component" value="Unassembled WGS sequence"/>
</dbReference>
<evidence type="ECO:0000313" key="10">
    <source>
        <dbReference type="Proteomes" id="UP000255421"/>
    </source>
</evidence>
<proteinExistence type="inferred from homology"/>
<dbReference type="PANTHER" id="PTHR36445">
    <property type="entry name" value="GTP CYCLOHYDROLASE MPTA"/>
    <property type="match status" value="1"/>
</dbReference>
<accession>A0A1H0Y9P4</accession>
<dbReference type="EMBL" id="FNKQ01000001">
    <property type="protein sequence ID" value="SDQ11894.1"/>
    <property type="molecule type" value="Genomic_DNA"/>
</dbReference>
<evidence type="ECO:0000256" key="3">
    <source>
        <dbReference type="ARBA" id="ARBA00023004"/>
    </source>
</evidence>
<evidence type="ECO:0000256" key="6">
    <source>
        <dbReference type="SAM" id="MobiDB-lite"/>
    </source>
</evidence>
<dbReference type="Proteomes" id="UP000255421">
    <property type="component" value="Unassembled WGS sequence"/>
</dbReference>
<evidence type="ECO:0000256" key="1">
    <source>
        <dbReference type="ARBA" id="ARBA00022723"/>
    </source>
</evidence>
<dbReference type="GO" id="GO:0003934">
    <property type="term" value="F:GTP cyclohydrolase I activity"/>
    <property type="evidence" value="ECO:0007669"/>
    <property type="project" value="InterPro"/>
</dbReference>
<reference evidence="7 10" key="3">
    <citation type="submission" date="2018-07" db="EMBL/GenBank/DDBJ databases">
        <title>Genome sequence of extremly halophilic archaeon Halopelagius longus strain BC12-B1.</title>
        <authorList>
            <person name="Zhang X."/>
        </authorList>
    </citation>
    <scope>NUCLEOTIDE SEQUENCE [LARGE SCALE GENOMIC DNA]</scope>
    <source>
        <strain evidence="7 10">BC12-B1</strain>
    </source>
</reference>
<keyword evidence="3 4" id="KW-0408">Iron</keyword>
<evidence type="ECO:0000313" key="8">
    <source>
        <dbReference type="EMBL" id="SDQ11894.1"/>
    </source>
</evidence>
<dbReference type="GO" id="GO:0005506">
    <property type="term" value="F:iron ion binding"/>
    <property type="evidence" value="ECO:0007669"/>
    <property type="project" value="UniProtKB-UniRule"/>
</dbReference>
<keyword evidence="1 4" id="KW-0479">Metal-binding</keyword>
<dbReference type="EC" id="3.5.4.39" evidence="4 5"/>
<evidence type="ECO:0000313" key="9">
    <source>
        <dbReference type="Proteomes" id="UP000199289"/>
    </source>
</evidence>